<name>A0ABV3P142_9ACTN</name>
<dbReference type="Proteomes" id="UP001555826">
    <property type="component" value="Unassembled WGS sequence"/>
</dbReference>
<evidence type="ECO:0000259" key="2">
    <source>
        <dbReference type="Pfam" id="PF16169"/>
    </source>
</evidence>
<evidence type="ECO:0000259" key="1">
    <source>
        <dbReference type="Pfam" id="PF14399"/>
    </source>
</evidence>
<evidence type="ECO:0000313" key="3">
    <source>
        <dbReference type="EMBL" id="MEW9263330.1"/>
    </source>
</evidence>
<proteinExistence type="predicted"/>
<feature type="domain" description="DUF4872" evidence="2">
    <location>
        <begin position="125"/>
        <end position="304"/>
    </location>
</feature>
<evidence type="ECO:0000313" key="4">
    <source>
        <dbReference type="Proteomes" id="UP001555826"/>
    </source>
</evidence>
<organism evidence="3 4">
    <name type="scientific">Kineococcus endophyticus</name>
    <dbReference type="NCBI Taxonomy" id="1181883"/>
    <lineage>
        <taxon>Bacteria</taxon>
        <taxon>Bacillati</taxon>
        <taxon>Actinomycetota</taxon>
        <taxon>Actinomycetes</taxon>
        <taxon>Kineosporiales</taxon>
        <taxon>Kineosporiaceae</taxon>
        <taxon>Kineococcus</taxon>
    </lineage>
</organism>
<keyword evidence="4" id="KW-1185">Reference proteome</keyword>
<comment type="caution">
    <text evidence="3">The sequence shown here is derived from an EMBL/GenBank/DDBJ whole genome shotgun (WGS) entry which is preliminary data.</text>
</comment>
<dbReference type="Pfam" id="PF16169">
    <property type="entry name" value="DUF4872"/>
    <property type="match status" value="1"/>
</dbReference>
<dbReference type="EMBL" id="JBFNQN010000001">
    <property type="protein sequence ID" value="MEW9263330.1"/>
    <property type="molecule type" value="Genomic_DNA"/>
</dbReference>
<dbReference type="RefSeq" id="WP_367636141.1">
    <property type="nucleotide sequence ID" value="NZ_JBFNQN010000001.1"/>
</dbReference>
<protein>
    <submittedName>
        <fullName evidence="3">BtrH N-terminal domain-containing protein</fullName>
    </submittedName>
</protein>
<gene>
    <name evidence="3" type="ORF">AB1207_01080</name>
</gene>
<accession>A0ABV3P142</accession>
<sequence length="320" mass="33923">MSEPLLFGLGAGLSFVHWDTRSAPFPFLGGRVKPFELTRRLAARTGLRLSVRETRSARAALAHLRDGLATGSPVGLQLDSSLLPYFTSSAPFPGHVVAATALDGDLVHLVDTAQQGGRVSVSLDDVAAARAARGPMSAPHRSFTLDVPDGSPLRTGDLVPALVDAVVTCAREFLDPPIANVGHRGLRLAAQRLPTWFDRVHDPARDLVTAGTLVERAGTGGGLFRLVHSEFLADGVERCRGRLPAADVDRLARGRDLYARAADGWTRVAGLLEAAGRQLDPRPLQDAGRVLHEVADLETAAAELLREVGPAGFEPTTAAV</sequence>
<dbReference type="Pfam" id="PF14399">
    <property type="entry name" value="BtrH_N"/>
    <property type="match status" value="1"/>
</dbReference>
<reference evidence="3 4" key="1">
    <citation type="submission" date="2024-07" db="EMBL/GenBank/DDBJ databases">
        <authorList>
            <person name="Thanompreechachai J."/>
            <person name="Duangmal K."/>
        </authorList>
    </citation>
    <scope>NUCLEOTIDE SEQUENCE [LARGE SCALE GENOMIC DNA]</scope>
    <source>
        <strain evidence="3 4">KCTC 19886</strain>
    </source>
</reference>
<dbReference type="InterPro" id="IPR026935">
    <property type="entry name" value="BtrH_N"/>
</dbReference>
<dbReference type="InterPro" id="IPR032369">
    <property type="entry name" value="DUF4872"/>
</dbReference>
<feature type="domain" description="Butirosin biosynthesis protein H N-terminal" evidence="1">
    <location>
        <begin position="1"/>
        <end position="112"/>
    </location>
</feature>